<feature type="modified residue" description="4-aspartylphosphate" evidence="6">
    <location>
        <position position="54"/>
    </location>
</feature>
<dbReference type="CDD" id="cd00009">
    <property type="entry name" value="AAA"/>
    <property type="match status" value="1"/>
</dbReference>
<dbReference type="Pfam" id="PF00158">
    <property type="entry name" value="Sigma54_activat"/>
    <property type="match status" value="1"/>
</dbReference>
<dbReference type="InterPro" id="IPR058031">
    <property type="entry name" value="AAA_lid_NorR"/>
</dbReference>
<dbReference type="Gene3D" id="1.10.10.60">
    <property type="entry name" value="Homeodomain-like"/>
    <property type="match status" value="1"/>
</dbReference>
<dbReference type="Proteomes" id="UP000321577">
    <property type="component" value="Unassembled WGS sequence"/>
</dbReference>
<dbReference type="SMART" id="SM00448">
    <property type="entry name" value="REC"/>
    <property type="match status" value="1"/>
</dbReference>
<evidence type="ECO:0000259" key="8">
    <source>
        <dbReference type="PROSITE" id="PS50045"/>
    </source>
</evidence>
<dbReference type="AlphaFoldDB" id="A0A512M308"/>
<dbReference type="Gene3D" id="3.40.50.2300">
    <property type="match status" value="1"/>
</dbReference>
<dbReference type="PROSITE" id="PS00675">
    <property type="entry name" value="SIGMA54_INTERACT_1"/>
    <property type="match status" value="1"/>
</dbReference>
<dbReference type="SUPFAM" id="SSF46689">
    <property type="entry name" value="Homeodomain-like"/>
    <property type="match status" value="1"/>
</dbReference>
<dbReference type="Pfam" id="PF02954">
    <property type="entry name" value="HTH_8"/>
    <property type="match status" value="1"/>
</dbReference>
<evidence type="ECO:0000256" key="3">
    <source>
        <dbReference type="ARBA" id="ARBA00023015"/>
    </source>
</evidence>
<dbReference type="GO" id="GO:0005524">
    <property type="term" value="F:ATP binding"/>
    <property type="evidence" value="ECO:0007669"/>
    <property type="project" value="UniProtKB-KW"/>
</dbReference>
<dbReference type="SMART" id="SM00382">
    <property type="entry name" value="AAA"/>
    <property type="match status" value="1"/>
</dbReference>
<keyword evidence="11" id="KW-1185">Reference proteome</keyword>
<dbReference type="PROSITE" id="PS00676">
    <property type="entry name" value="SIGMA54_INTERACT_2"/>
    <property type="match status" value="1"/>
</dbReference>
<dbReference type="PROSITE" id="PS50110">
    <property type="entry name" value="RESPONSE_REGULATORY"/>
    <property type="match status" value="1"/>
</dbReference>
<dbReference type="InterPro" id="IPR011006">
    <property type="entry name" value="CheY-like_superfamily"/>
</dbReference>
<keyword evidence="4" id="KW-0238">DNA-binding</keyword>
<dbReference type="PANTHER" id="PTHR32071">
    <property type="entry name" value="TRANSCRIPTIONAL REGULATORY PROTEIN"/>
    <property type="match status" value="1"/>
</dbReference>
<dbReference type="FunFam" id="3.40.50.300:FF:000006">
    <property type="entry name" value="DNA-binding transcriptional regulator NtrC"/>
    <property type="match status" value="1"/>
</dbReference>
<dbReference type="PANTHER" id="PTHR32071:SF99">
    <property type="entry name" value="TRANSCRIPTIONAL REGULATORY PROTEIN"/>
    <property type="match status" value="1"/>
</dbReference>
<dbReference type="InterPro" id="IPR002197">
    <property type="entry name" value="HTH_Fis"/>
</dbReference>
<dbReference type="RefSeq" id="WP_146848556.1">
    <property type="nucleotide sequence ID" value="NZ_BKAG01000002.1"/>
</dbReference>
<dbReference type="Gene3D" id="1.10.8.60">
    <property type="match status" value="1"/>
</dbReference>
<feature type="domain" description="Response regulatory" evidence="9">
    <location>
        <begin position="5"/>
        <end position="121"/>
    </location>
</feature>
<evidence type="ECO:0000256" key="6">
    <source>
        <dbReference type="PROSITE-ProRule" id="PRU00169"/>
    </source>
</evidence>
<sequence>MNRPRILIADDTPASLSLLSSVLEPQGYEILAVSSGKDALKIAERAKPDLVLLDVMMPGHNGFHVCRTLKAEEATREVPVIFITSRNETESVLEGFRVGAVDYILKPFQAEEVITRVATHLKISRLTRELQQRNAELEAEMSRRVEAEHAHAKAAQRLSSMASREAQRWGLEGFVGNSPHLRNILADIERLRQFGKTNVLITGESGTGKELVARALHHHSTRADGPFIPVNCVAVPSELLESLFFGHTKGSFTGATSDRKGYFELADGGTLFLDEIGDMPAALQAKLLRVLEDGEVTPVGSTKSMRVDVRVVSATNADLSAKIASGDFRQDLYYRLGRYTVETPPLRQRREDLPLLCSHFLKVFATEMGMTPPGIESSAMTMLGRHSFPGNVRELKNVMERALILSGGKTVRPEHLQLVMPTSTTTVMTVTTPTSFTAQADSVPLNLDEAEHTLIRRALEQTGGNVTEAARLLNVNRSRIYRRMPKEGQ</sequence>
<dbReference type="GO" id="GO:0043565">
    <property type="term" value="F:sequence-specific DNA binding"/>
    <property type="evidence" value="ECO:0007669"/>
    <property type="project" value="InterPro"/>
</dbReference>
<keyword evidence="7" id="KW-0175">Coiled coil</keyword>
<dbReference type="InterPro" id="IPR025662">
    <property type="entry name" value="Sigma_54_int_dom_ATP-bd_1"/>
</dbReference>
<dbReference type="Pfam" id="PF25601">
    <property type="entry name" value="AAA_lid_14"/>
    <property type="match status" value="1"/>
</dbReference>
<dbReference type="InterPro" id="IPR009057">
    <property type="entry name" value="Homeodomain-like_sf"/>
</dbReference>
<dbReference type="PROSITE" id="PS50045">
    <property type="entry name" value="SIGMA54_INTERACT_4"/>
    <property type="match status" value="1"/>
</dbReference>
<organism evidence="10 11">
    <name type="scientific">Brevifollis gellanilyticus</name>
    <dbReference type="NCBI Taxonomy" id="748831"/>
    <lineage>
        <taxon>Bacteria</taxon>
        <taxon>Pseudomonadati</taxon>
        <taxon>Verrucomicrobiota</taxon>
        <taxon>Verrucomicrobiia</taxon>
        <taxon>Verrucomicrobiales</taxon>
        <taxon>Verrucomicrobiaceae</taxon>
    </lineage>
</organism>
<keyword evidence="1" id="KW-0547">Nucleotide-binding</keyword>
<dbReference type="PROSITE" id="PS00688">
    <property type="entry name" value="SIGMA54_INTERACT_3"/>
    <property type="match status" value="1"/>
</dbReference>
<feature type="domain" description="Sigma-54 factor interaction" evidence="8">
    <location>
        <begin position="174"/>
        <end position="404"/>
    </location>
</feature>
<proteinExistence type="predicted"/>
<evidence type="ECO:0000313" key="11">
    <source>
        <dbReference type="Proteomes" id="UP000321577"/>
    </source>
</evidence>
<evidence type="ECO:0000256" key="5">
    <source>
        <dbReference type="ARBA" id="ARBA00023163"/>
    </source>
</evidence>
<keyword evidence="5" id="KW-0804">Transcription</keyword>
<dbReference type="GO" id="GO:0006355">
    <property type="term" value="P:regulation of DNA-templated transcription"/>
    <property type="evidence" value="ECO:0007669"/>
    <property type="project" value="InterPro"/>
</dbReference>
<dbReference type="Pfam" id="PF00072">
    <property type="entry name" value="Response_reg"/>
    <property type="match status" value="1"/>
</dbReference>
<gene>
    <name evidence="10" type="ORF">BGE01nite_03690</name>
</gene>
<protein>
    <submittedName>
        <fullName evidence="10">Acetoacetate metabolism regulatory protein AtoC</fullName>
    </submittedName>
</protein>
<evidence type="ECO:0000256" key="4">
    <source>
        <dbReference type="ARBA" id="ARBA00023125"/>
    </source>
</evidence>
<dbReference type="InterPro" id="IPR002078">
    <property type="entry name" value="Sigma_54_int"/>
</dbReference>
<dbReference type="InterPro" id="IPR025944">
    <property type="entry name" value="Sigma_54_int_dom_CS"/>
</dbReference>
<reference evidence="10 11" key="1">
    <citation type="submission" date="2019-07" db="EMBL/GenBank/DDBJ databases">
        <title>Whole genome shotgun sequence of Brevifollis gellanilyticus NBRC 108608.</title>
        <authorList>
            <person name="Hosoyama A."/>
            <person name="Uohara A."/>
            <person name="Ohji S."/>
            <person name="Ichikawa N."/>
        </authorList>
    </citation>
    <scope>NUCLEOTIDE SEQUENCE [LARGE SCALE GENOMIC DNA]</scope>
    <source>
        <strain evidence="10 11">NBRC 108608</strain>
    </source>
</reference>
<dbReference type="InterPro" id="IPR027417">
    <property type="entry name" value="P-loop_NTPase"/>
</dbReference>
<evidence type="ECO:0000256" key="1">
    <source>
        <dbReference type="ARBA" id="ARBA00022741"/>
    </source>
</evidence>
<dbReference type="InterPro" id="IPR025943">
    <property type="entry name" value="Sigma_54_int_dom_ATP-bd_2"/>
</dbReference>
<accession>A0A512M308</accession>
<keyword evidence="3" id="KW-0805">Transcription regulation</keyword>
<dbReference type="PRINTS" id="PR01590">
    <property type="entry name" value="HTHFIS"/>
</dbReference>
<evidence type="ECO:0000259" key="9">
    <source>
        <dbReference type="PROSITE" id="PS50110"/>
    </source>
</evidence>
<evidence type="ECO:0000256" key="2">
    <source>
        <dbReference type="ARBA" id="ARBA00022840"/>
    </source>
</evidence>
<dbReference type="GO" id="GO:0000160">
    <property type="term" value="P:phosphorelay signal transduction system"/>
    <property type="evidence" value="ECO:0007669"/>
    <property type="project" value="InterPro"/>
</dbReference>
<evidence type="ECO:0000256" key="7">
    <source>
        <dbReference type="SAM" id="Coils"/>
    </source>
</evidence>
<dbReference type="InterPro" id="IPR001789">
    <property type="entry name" value="Sig_transdc_resp-reg_receiver"/>
</dbReference>
<dbReference type="SUPFAM" id="SSF52540">
    <property type="entry name" value="P-loop containing nucleoside triphosphate hydrolases"/>
    <property type="match status" value="1"/>
</dbReference>
<dbReference type="InterPro" id="IPR003593">
    <property type="entry name" value="AAA+_ATPase"/>
</dbReference>
<dbReference type="Gene3D" id="3.40.50.300">
    <property type="entry name" value="P-loop containing nucleotide triphosphate hydrolases"/>
    <property type="match status" value="1"/>
</dbReference>
<dbReference type="SUPFAM" id="SSF52172">
    <property type="entry name" value="CheY-like"/>
    <property type="match status" value="1"/>
</dbReference>
<keyword evidence="2" id="KW-0067">ATP-binding</keyword>
<feature type="coiled-coil region" evidence="7">
    <location>
        <begin position="120"/>
        <end position="147"/>
    </location>
</feature>
<dbReference type="EMBL" id="BKAG01000002">
    <property type="protein sequence ID" value="GEP41078.1"/>
    <property type="molecule type" value="Genomic_DNA"/>
</dbReference>
<keyword evidence="6" id="KW-0597">Phosphoprotein</keyword>
<comment type="caution">
    <text evidence="10">The sequence shown here is derived from an EMBL/GenBank/DDBJ whole genome shotgun (WGS) entry which is preliminary data.</text>
</comment>
<evidence type="ECO:0000313" key="10">
    <source>
        <dbReference type="EMBL" id="GEP41078.1"/>
    </source>
</evidence>
<dbReference type="OrthoDB" id="9802354at2"/>
<name>A0A512M308_9BACT</name>